<dbReference type="GO" id="GO:0004252">
    <property type="term" value="F:serine-type endopeptidase activity"/>
    <property type="evidence" value="ECO:0007669"/>
    <property type="project" value="InterPro"/>
</dbReference>
<comment type="subcellular location">
    <subcellularLocation>
        <location evidence="1">Membrane</location>
        <topology evidence="1">Multi-pass membrane protein</topology>
    </subcellularLocation>
</comment>
<feature type="transmembrane region" description="Helical" evidence="5">
    <location>
        <begin position="121"/>
        <end position="140"/>
    </location>
</feature>
<dbReference type="Pfam" id="PF01694">
    <property type="entry name" value="Rhomboid"/>
    <property type="match status" value="1"/>
</dbReference>
<feature type="transmembrane region" description="Helical" evidence="5">
    <location>
        <begin position="200"/>
        <end position="222"/>
    </location>
</feature>
<evidence type="ECO:0000256" key="5">
    <source>
        <dbReference type="SAM" id="Phobius"/>
    </source>
</evidence>
<organism evidence="7 8">
    <name type="scientific">Rhabdonatronobacter sediminivivens</name>
    <dbReference type="NCBI Taxonomy" id="2743469"/>
    <lineage>
        <taxon>Bacteria</taxon>
        <taxon>Pseudomonadati</taxon>
        <taxon>Pseudomonadota</taxon>
        <taxon>Alphaproteobacteria</taxon>
        <taxon>Rhodobacterales</taxon>
        <taxon>Paracoccaceae</taxon>
        <taxon>Rhabdonatronobacter</taxon>
    </lineage>
</organism>
<feature type="transmembrane region" description="Helical" evidence="5">
    <location>
        <begin position="20"/>
        <end position="41"/>
    </location>
</feature>
<dbReference type="SUPFAM" id="SSF144091">
    <property type="entry name" value="Rhomboid-like"/>
    <property type="match status" value="1"/>
</dbReference>
<gene>
    <name evidence="7" type="ORF">HUK65_06875</name>
</gene>
<evidence type="ECO:0000313" key="7">
    <source>
        <dbReference type="EMBL" id="NYS24713.1"/>
    </source>
</evidence>
<evidence type="ECO:0000256" key="1">
    <source>
        <dbReference type="ARBA" id="ARBA00004141"/>
    </source>
</evidence>
<dbReference type="GO" id="GO:0006508">
    <property type="term" value="P:proteolysis"/>
    <property type="evidence" value="ECO:0007669"/>
    <property type="project" value="UniProtKB-KW"/>
</dbReference>
<keyword evidence="3 5" id="KW-1133">Transmembrane helix</keyword>
<dbReference type="GO" id="GO:0016020">
    <property type="term" value="C:membrane"/>
    <property type="evidence" value="ECO:0007669"/>
    <property type="project" value="UniProtKB-SubCell"/>
</dbReference>
<reference evidence="7 8" key="1">
    <citation type="journal article" date="2000" name="Arch. Microbiol.">
        <title>Rhodobaca bogoriensis gen. nov. and sp. nov., an alkaliphilic purple nonsulfur bacterium from African Rift Valley soda lakes.</title>
        <authorList>
            <person name="Milford A.D."/>
            <person name="Achenbach L.A."/>
            <person name="Jung D.O."/>
            <person name="Madigan M.T."/>
        </authorList>
    </citation>
    <scope>NUCLEOTIDE SEQUENCE [LARGE SCALE GENOMIC DNA]</scope>
    <source>
        <strain evidence="7 8">2376</strain>
    </source>
</reference>
<dbReference type="EMBL" id="JACBXS010000010">
    <property type="protein sequence ID" value="NYS24713.1"/>
    <property type="molecule type" value="Genomic_DNA"/>
</dbReference>
<sequence length="232" mass="24295">MSDTDPEDRPDHNAAPVLPLPGLVWAMLLALAGTEAAFWAAAQGLIGGPAGTGWRLIAVERFGFAAAVQTWMIDSRQFPPEHMLRYLSYPLVHAGALHALLSMAFIAALGKSTAASHGQGALAVLLVVPGALGAAVFGLLTSGQGWLLGATPAVLALVGAWGWTQWQDPRKPHRATLGLIGGFLIARLAFGLLIEPTDIWIADLTAFALGAAMAPALAPGAARRALHRLRQR</sequence>
<feature type="domain" description="Peptidase S54 rhomboid" evidence="6">
    <location>
        <begin position="81"/>
        <end position="217"/>
    </location>
</feature>
<feature type="transmembrane region" description="Helical" evidence="5">
    <location>
        <begin position="175"/>
        <end position="194"/>
    </location>
</feature>
<protein>
    <submittedName>
        <fullName evidence="7">Rhomboid family intramembrane serine protease</fullName>
    </submittedName>
</protein>
<comment type="caution">
    <text evidence="7">The sequence shown here is derived from an EMBL/GenBank/DDBJ whole genome shotgun (WGS) entry which is preliminary data.</text>
</comment>
<evidence type="ECO:0000313" key="8">
    <source>
        <dbReference type="Proteomes" id="UP000529417"/>
    </source>
</evidence>
<feature type="transmembrane region" description="Helical" evidence="5">
    <location>
        <begin position="91"/>
        <end position="109"/>
    </location>
</feature>
<dbReference type="Gene3D" id="1.20.1540.10">
    <property type="entry name" value="Rhomboid-like"/>
    <property type="match status" value="1"/>
</dbReference>
<dbReference type="RefSeq" id="WP_179905414.1">
    <property type="nucleotide sequence ID" value="NZ_JACBXS010000010.1"/>
</dbReference>
<keyword evidence="7" id="KW-0378">Hydrolase</keyword>
<dbReference type="InterPro" id="IPR022764">
    <property type="entry name" value="Peptidase_S54_rhomboid_dom"/>
</dbReference>
<keyword evidence="8" id="KW-1185">Reference proteome</keyword>
<dbReference type="Proteomes" id="UP000529417">
    <property type="component" value="Unassembled WGS sequence"/>
</dbReference>
<keyword evidence="4 5" id="KW-0472">Membrane</keyword>
<evidence type="ECO:0000256" key="2">
    <source>
        <dbReference type="ARBA" id="ARBA00022692"/>
    </source>
</evidence>
<accession>A0A7Z0KZT8</accession>
<evidence type="ECO:0000259" key="6">
    <source>
        <dbReference type="Pfam" id="PF01694"/>
    </source>
</evidence>
<feature type="transmembrane region" description="Helical" evidence="5">
    <location>
        <begin position="53"/>
        <end position="71"/>
    </location>
</feature>
<feature type="transmembrane region" description="Helical" evidence="5">
    <location>
        <begin position="146"/>
        <end position="163"/>
    </location>
</feature>
<dbReference type="AlphaFoldDB" id="A0A7Z0KZT8"/>
<evidence type="ECO:0000256" key="4">
    <source>
        <dbReference type="ARBA" id="ARBA00023136"/>
    </source>
</evidence>
<keyword evidence="7" id="KW-0645">Protease</keyword>
<name>A0A7Z0KZT8_9RHOB</name>
<keyword evidence="2 5" id="KW-0812">Transmembrane</keyword>
<evidence type="ECO:0000256" key="3">
    <source>
        <dbReference type="ARBA" id="ARBA00022989"/>
    </source>
</evidence>
<proteinExistence type="predicted"/>
<dbReference type="InterPro" id="IPR035952">
    <property type="entry name" value="Rhomboid-like_sf"/>
</dbReference>